<dbReference type="PANTHER" id="PTHR30055">
    <property type="entry name" value="HTH-TYPE TRANSCRIPTIONAL REGULATOR RUTR"/>
    <property type="match status" value="1"/>
</dbReference>
<protein>
    <submittedName>
        <fullName evidence="4">AcrR family transcriptional regulator</fullName>
    </submittedName>
</protein>
<keyword evidence="1 2" id="KW-0238">DNA-binding</keyword>
<feature type="DNA-binding region" description="H-T-H motif" evidence="2">
    <location>
        <begin position="27"/>
        <end position="46"/>
    </location>
</feature>
<reference evidence="4 5" key="1">
    <citation type="submission" date="2020-08" db="EMBL/GenBank/DDBJ databases">
        <title>Sequencing the genomes of 1000 actinobacteria strains.</title>
        <authorList>
            <person name="Klenk H.-P."/>
        </authorList>
    </citation>
    <scope>NUCLEOTIDE SEQUENCE [LARGE SCALE GENOMIC DNA]</scope>
    <source>
        <strain evidence="4 5">DSM 45823</strain>
    </source>
</reference>
<dbReference type="PROSITE" id="PS50977">
    <property type="entry name" value="HTH_TETR_2"/>
    <property type="match status" value="1"/>
</dbReference>
<dbReference type="GO" id="GO:0003700">
    <property type="term" value="F:DNA-binding transcription factor activity"/>
    <property type="evidence" value="ECO:0007669"/>
    <property type="project" value="TreeGrafter"/>
</dbReference>
<dbReference type="InterPro" id="IPR009057">
    <property type="entry name" value="Homeodomain-like_sf"/>
</dbReference>
<dbReference type="SUPFAM" id="SSF48498">
    <property type="entry name" value="Tetracyclin repressor-like, C-terminal domain"/>
    <property type="match status" value="1"/>
</dbReference>
<dbReference type="AlphaFoldDB" id="A0A7W3N2J0"/>
<dbReference type="InterPro" id="IPR001647">
    <property type="entry name" value="HTH_TetR"/>
</dbReference>
<dbReference type="InterPro" id="IPR050109">
    <property type="entry name" value="HTH-type_TetR-like_transc_reg"/>
</dbReference>
<sequence>MATDSEVERLIGTATRLFAELGYDGTSARLIADAAGVDVATLVAEAGDRPQLYRTVMMRAHNAEREAMEAALARFDGTRAGLSGLLDAYLDFCVDNPHVLALWQHRWMGDAADVPGLEQLYSRPLALAVSELVAPLIPEDVPADFLVWSVVWCVYGYLTGGMQTADPMRHEGRRSGVPPQDLEAFRRFLHTMILRMTSPQQPGR</sequence>
<keyword evidence="5" id="KW-1185">Reference proteome</keyword>
<evidence type="ECO:0000313" key="5">
    <source>
        <dbReference type="Proteomes" id="UP000539313"/>
    </source>
</evidence>
<organism evidence="4 5">
    <name type="scientific">Thermomonospora cellulosilytica</name>
    <dbReference type="NCBI Taxonomy" id="1411118"/>
    <lineage>
        <taxon>Bacteria</taxon>
        <taxon>Bacillati</taxon>
        <taxon>Actinomycetota</taxon>
        <taxon>Actinomycetes</taxon>
        <taxon>Streptosporangiales</taxon>
        <taxon>Thermomonosporaceae</taxon>
        <taxon>Thermomonospora</taxon>
    </lineage>
</organism>
<dbReference type="Gene3D" id="1.10.357.10">
    <property type="entry name" value="Tetracycline Repressor, domain 2"/>
    <property type="match status" value="1"/>
</dbReference>
<comment type="caution">
    <text evidence="4">The sequence shown here is derived from an EMBL/GenBank/DDBJ whole genome shotgun (WGS) entry which is preliminary data.</text>
</comment>
<dbReference type="PANTHER" id="PTHR30055:SF219">
    <property type="entry name" value="TRANSCRIPTIONAL REGULATORY PROTEIN"/>
    <property type="match status" value="1"/>
</dbReference>
<evidence type="ECO:0000259" key="3">
    <source>
        <dbReference type="PROSITE" id="PS50977"/>
    </source>
</evidence>
<feature type="domain" description="HTH tetR-type" evidence="3">
    <location>
        <begin position="4"/>
        <end position="64"/>
    </location>
</feature>
<dbReference type="InterPro" id="IPR036271">
    <property type="entry name" value="Tet_transcr_reg_TetR-rel_C_sf"/>
</dbReference>
<evidence type="ECO:0000256" key="2">
    <source>
        <dbReference type="PROSITE-ProRule" id="PRU00335"/>
    </source>
</evidence>
<evidence type="ECO:0000313" key="4">
    <source>
        <dbReference type="EMBL" id="MBA9006369.1"/>
    </source>
</evidence>
<name>A0A7W3N2J0_9ACTN</name>
<dbReference type="GO" id="GO:0000976">
    <property type="term" value="F:transcription cis-regulatory region binding"/>
    <property type="evidence" value="ECO:0007669"/>
    <property type="project" value="TreeGrafter"/>
</dbReference>
<proteinExistence type="predicted"/>
<evidence type="ECO:0000256" key="1">
    <source>
        <dbReference type="ARBA" id="ARBA00023125"/>
    </source>
</evidence>
<gene>
    <name evidence="4" type="ORF">HNR21_005251</name>
</gene>
<dbReference type="Proteomes" id="UP000539313">
    <property type="component" value="Unassembled WGS sequence"/>
</dbReference>
<accession>A0A7W3N2J0</accession>
<dbReference type="Pfam" id="PF00440">
    <property type="entry name" value="TetR_N"/>
    <property type="match status" value="1"/>
</dbReference>
<dbReference type="RefSeq" id="WP_182707310.1">
    <property type="nucleotide sequence ID" value="NZ_JACJII010000001.1"/>
</dbReference>
<dbReference type="EMBL" id="JACJII010000001">
    <property type="protein sequence ID" value="MBA9006369.1"/>
    <property type="molecule type" value="Genomic_DNA"/>
</dbReference>
<dbReference type="SUPFAM" id="SSF46689">
    <property type="entry name" value="Homeodomain-like"/>
    <property type="match status" value="1"/>
</dbReference>